<reference evidence="3" key="1">
    <citation type="submission" date="2018-05" db="EMBL/GenBank/DDBJ databases">
        <title>Zavarzinia sp. HR-AS.</title>
        <authorList>
            <person name="Lee Y."/>
            <person name="Jeon C.O."/>
        </authorList>
    </citation>
    <scope>NUCLEOTIDE SEQUENCE [LARGE SCALE GENOMIC DNA]</scope>
    <source>
        <strain evidence="3">DSM 1231</strain>
    </source>
</reference>
<feature type="compositionally biased region" description="Basic residues" evidence="1">
    <location>
        <begin position="11"/>
        <end position="22"/>
    </location>
</feature>
<dbReference type="Proteomes" id="UP000246077">
    <property type="component" value="Unassembled WGS sequence"/>
</dbReference>
<sequence>MVGALASGYVARRHPRRSRAGHGQRQSPPPAAPVNFSRFQPTWPARAGRCRPRGLSHRATGPARSTGGRGHGAGRSGPAPQAGRGVRPRVRGRPLPPRASQNAARHRTRLHGTIAVPRHLWEVAEYLRDGRLVPVLPDFPPQPISVSVVYPHRRLVAAKTRAFADFILNRGGAAIGQAVEGVAVPAA</sequence>
<name>A0A317EDM2_9PROT</name>
<dbReference type="AlphaFoldDB" id="A0A317EDM2"/>
<dbReference type="SUPFAM" id="SSF53850">
    <property type="entry name" value="Periplasmic binding protein-like II"/>
    <property type="match status" value="1"/>
</dbReference>
<evidence type="ECO:0008006" key="4">
    <source>
        <dbReference type="Google" id="ProtNLM"/>
    </source>
</evidence>
<proteinExistence type="predicted"/>
<protein>
    <recommendedName>
        <fullName evidence="4">LysR substrate-binding domain-containing protein</fullName>
    </recommendedName>
</protein>
<dbReference type="OrthoDB" id="9812435at2"/>
<evidence type="ECO:0000256" key="1">
    <source>
        <dbReference type="SAM" id="MobiDB-lite"/>
    </source>
</evidence>
<accession>A0A317EDM2</accession>
<feature type="compositionally biased region" description="Low complexity" evidence="1">
    <location>
        <begin position="76"/>
        <end position="85"/>
    </location>
</feature>
<evidence type="ECO:0000313" key="2">
    <source>
        <dbReference type="EMBL" id="PWR23453.1"/>
    </source>
</evidence>
<dbReference type="EMBL" id="QGLF01000001">
    <property type="protein sequence ID" value="PWR23453.1"/>
    <property type="molecule type" value="Genomic_DNA"/>
</dbReference>
<gene>
    <name evidence="2" type="ORF">DKG75_02460</name>
</gene>
<comment type="caution">
    <text evidence="2">The sequence shown here is derived from an EMBL/GenBank/DDBJ whole genome shotgun (WGS) entry which is preliminary data.</text>
</comment>
<evidence type="ECO:0000313" key="3">
    <source>
        <dbReference type="Proteomes" id="UP000246077"/>
    </source>
</evidence>
<dbReference type="Gene3D" id="3.40.190.290">
    <property type="match status" value="1"/>
</dbReference>
<keyword evidence="3" id="KW-1185">Reference proteome</keyword>
<feature type="region of interest" description="Disordered" evidence="1">
    <location>
        <begin position="1"/>
        <end position="107"/>
    </location>
</feature>
<organism evidence="2 3">
    <name type="scientific">Zavarzinia compransoris</name>
    <dbReference type="NCBI Taxonomy" id="1264899"/>
    <lineage>
        <taxon>Bacteria</taxon>
        <taxon>Pseudomonadati</taxon>
        <taxon>Pseudomonadota</taxon>
        <taxon>Alphaproteobacteria</taxon>
        <taxon>Rhodospirillales</taxon>
        <taxon>Zavarziniaceae</taxon>
        <taxon>Zavarzinia</taxon>
    </lineage>
</organism>